<feature type="transmembrane region" description="Helical" evidence="1">
    <location>
        <begin position="155"/>
        <end position="183"/>
    </location>
</feature>
<evidence type="ECO:0000313" key="2">
    <source>
        <dbReference type="EMBL" id="TKC03495.1"/>
    </source>
</evidence>
<feature type="transmembrane region" description="Helical" evidence="1">
    <location>
        <begin position="127"/>
        <end position="143"/>
    </location>
</feature>
<keyword evidence="1" id="KW-1133">Transmembrane helix</keyword>
<keyword evidence="1" id="KW-0812">Transmembrane</keyword>
<feature type="transmembrane region" description="Helical" evidence="1">
    <location>
        <begin position="243"/>
        <end position="261"/>
    </location>
</feature>
<feature type="transmembrane region" description="Helical" evidence="1">
    <location>
        <begin position="195"/>
        <end position="213"/>
    </location>
</feature>
<evidence type="ECO:0000256" key="1">
    <source>
        <dbReference type="SAM" id="Phobius"/>
    </source>
</evidence>
<keyword evidence="1" id="KW-0472">Membrane</keyword>
<dbReference type="RefSeq" id="WP_136874171.1">
    <property type="nucleotide sequence ID" value="NZ_SWBO01000001.1"/>
</dbReference>
<accession>A0A4U1CBT2</accession>
<dbReference type="AlphaFoldDB" id="A0A4U1CBT2"/>
<feature type="transmembrane region" description="Helical" evidence="1">
    <location>
        <begin position="304"/>
        <end position="332"/>
    </location>
</feature>
<feature type="transmembrane region" description="Helical" evidence="1">
    <location>
        <begin position="39"/>
        <end position="60"/>
    </location>
</feature>
<dbReference type="EMBL" id="SWBO01000001">
    <property type="protein sequence ID" value="TKC03495.1"/>
    <property type="molecule type" value="Genomic_DNA"/>
</dbReference>
<dbReference type="OrthoDB" id="6870757at2"/>
<sequence>MWNRILNPFFVFTAMWLFVIYLINLQLTKNISRLDSPGFQIIYINIVTGLIIYLVFYFIFYKKRVINQSPSALQYKISLKFANRSFYLFLFLTALDIIYSGGVPLIWLFTGSAKSYLNLGIPSIRGFQYTLYLFTFTVFVYLLKFHKFKNWKIKIAILILLPFLMLARGLLIYTILQIFYIYIYDKKISFNQIRNIAIFSIILILIFGVIGDIRGEYANPFAPLITDNPGNPLNNLPSGFTWIYIYITANFNNILLTIGTFQPSYTFIDIFYNLVPGFLKQFFTSSDKASPLITDASLNVASFYAGYVTSFGVVGGIFGGIILQTAGTYYYFKAKTLNIGYLVAYAIIFTCIFLSVFFDAFMTVSSFFGIILSVILANRLKNK</sequence>
<organism evidence="2 3">
    <name type="scientific">Pedobacter cryotolerans</name>
    <dbReference type="NCBI Taxonomy" id="2571270"/>
    <lineage>
        <taxon>Bacteria</taxon>
        <taxon>Pseudomonadati</taxon>
        <taxon>Bacteroidota</taxon>
        <taxon>Sphingobacteriia</taxon>
        <taxon>Sphingobacteriales</taxon>
        <taxon>Sphingobacteriaceae</taxon>
        <taxon>Pedobacter</taxon>
    </lineage>
</organism>
<reference evidence="2 3" key="1">
    <citation type="submission" date="2019-04" db="EMBL/GenBank/DDBJ databases">
        <title>Pedobacter sp. AR-2-6 sp. nov., isolated from Arctic soil.</title>
        <authorList>
            <person name="Dahal R.H."/>
            <person name="Kim D.-U."/>
        </authorList>
    </citation>
    <scope>NUCLEOTIDE SEQUENCE [LARGE SCALE GENOMIC DNA]</scope>
    <source>
        <strain evidence="2 3">AR-2-6</strain>
    </source>
</reference>
<dbReference type="Proteomes" id="UP000310477">
    <property type="component" value="Unassembled WGS sequence"/>
</dbReference>
<protein>
    <submittedName>
        <fullName evidence="2">Oligosaccharide repeat unit polymerase</fullName>
    </submittedName>
</protein>
<proteinExistence type="predicted"/>
<comment type="caution">
    <text evidence="2">The sequence shown here is derived from an EMBL/GenBank/DDBJ whole genome shotgun (WGS) entry which is preliminary data.</text>
</comment>
<feature type="transmembrane region" description="Helical" evidence="1">
    <location>
        <begin position="9"/>
        <end position="27"/>
    </location>
</feature>
<keyword evidence="3" id="KW-1185">Reference proteome</keyword>
<gene>
    <name evidence="2" type="ORF">FA045_02690</name>
</gene>
<feature type="transmembrane region" description="Helical" evidence="1">
    <location>
        <begin position="86"/>
        <end position="107"/>
    </location>
</feature>
<feature type="transmembrane region" description="Helical" evidence="1">
    <location>
        <begin position="339"/>
        <end position="358"/>
    </location>
</feature>
<dbReference type="NCBIfam" id="TIGR04370">
    <property type="entry name" value="glyco_rpt_poly"/>
    <property type="match status" value="1"/>
</dbReference>
<evidence type="ECO:0000313" key="3">
    <source>
        <dbReference type="Proteomes" id="UP000310477"/>
    </source>
</evidence>
<name>A0A4U1CBT2_9SPHI</name>
<feature type="transmembrane region" description="Helical" evidence="1">
    <location>
        <begin position="364"/>
        <end position="380"/>
    </location>
</feature>